<feature type="compositionally biased region" description="Polar residues" evidence="6">
    <location>
        <begin position="251"/>
        <end position="260"/>
    </location>
</feature>
<dbReference type="Proteomes" id="UP001165160">
    <property type="component" value="Unassembled WGS sequence"/>
</dbReference>
<evidence type="ECO:0000256" key="1">
    <source>
        <dbReference type="ARBA" id="ARBA00004123"/>
    </source>
</evidence>
<comment type="similarity">
    <text evidence="2">Belongs to the SNU66/SART1 family.</text>
</comment>
<feature type="compositionally biased region" description="Low complexity" evidence="6">
    <location>
        <begin position="75"/>
        <end position="84"/>
    </location>
</feature>
<feature type="compositionally biased region" description="Basic and acidic residues" evidence="6">
    <location>
        <begin position="510"/>
        <end position="529"/>
    </location>
</feature>
<evidence type="ECO:0000256" key="5">
    <source>
        <dbReference type="ARBA" id="ARBA00023242"/>
    </source>
</evidence>
<evidence type="ECO:0000313" key="8">
    <source>
        <dbReference type="Proteomes" id="UP001165160"/>
    </source>
</evidence>
<feature type="compositionally biased region" description="Basic and acidic residues" evidence="6">
    <location>
        <begin position="230"/>
        <end position="245"/>
    </location>
</feature>
<feature type="region of interest" description="Disordered" evidence="6">
    <location>
        <begin position="206"/>
        <end position="280"/>
    </location>
</feature>
<evidence type="ECO:0000256" key="4">
    <source>
        <dbReference type="ARBA" id="ARBA00023187"/>
    </source>
</evidence>
<feature type="region of interest" description="Disordered" evidence="6">
    <location>
        <begin position="39"/>
        <end position="132"/>
    </location>
</feature>
<feature type="compositionally biased region" description="Basic residues" evidence="6">
    <location>
        <begin position="300"/>
        <end position="319"/>
    </location>
</feature>
<feature type="compositionally biased region" description="Basic and acidic residues" evidence="6">
    <location>
        <begin position="261"/>
        <end position="270"/>
    </location>
</feature>
<feature type="compositionally biased region" description="Low complexity" evidence="6">
    <location>
        <begin position="93"/>
        <end position="114"/>
    </location>
</feature>
<gene>
    <name evidence="7" type="ORF">TrVE_jg663</name>
</gene>
<keyword evidence="3" id="KW-0507">mRNA processing</keyword>
<evidence type="ECO:0000256" key="2">
    <source>
        <dbReference type="ARBA" id="ARBA00006076"/>
    </source>
</evidence>
<dbReference type="EMBL" id="BRXX01000537">
    <property type="protein sequence ID" value="GMI15976.1"/>
    <property type="molecule type" value="Genomic_DNA"/>
</dbReference>
<dbReference type="InterPro" id="IPR045347">
    <property type="entry name" value="HIND"/>
</dbReference>
<keyword evidence="4" id="KW-0508">mRNA splicing</keyword>
<keyword evidence="8" id="KW-1185">Reference proteome</keyword>
<evidence type="ECO:0000256" key="6">
    <source>
        <dbReference type="SAM" id="MobiDB-lite"/>
    </source>
</evidence>
<comment type="subcellular location">
    <subcellularLocation>
        <location evidence="1">Nucleus</location>
    </subcellularLocation>
</comment>
<dbReference type="Pfam" id="PF19252">
    <property type="entry name" value="HIND"/>
    <property type="match status" value="1"/>
</dbReference>
<reference evidence="8" key="1">
    <citation type="journal article" date="2023" name="Commun. Biol.">
        <title>Genome analysis of Parmales, the sister group of diatoms, reveals the evolutionary specialization of diatoms from phago-mixotrophs to photoautotrophs.</title>
        <authorList>
            <person name="Ban H."/>
            <person name="Sato S."/>
            <person name="Yoshikawa S."/>
            <person name="Yamada K."/>
            <person name="Nakamura Y."/>
            <person name="Ichinomiya M."/>
            <person name="Sato N."/>
            <person name="Blanc-Mathieu R."/>
            <person name="Endo H."/>
            <person name="Kuwata A."/>
            <person name="Ogata H."/>
        </authorList>
    </citation>
    <scope>NUCLEOTIDE SEQUENCE [LARGE SCALE GENOMIC DNA]</scope>
    <source>
        <strain evidence="8">NIES 3699</strain>
    </source>
</reference>
<evidence type="ECO:0000256" key="3">
    <source>
        <dbReference type="ARBA" id="ARBA00022664"/>
    </source>
</evidence>
<protein>
    <submittedName>
        <fullName evidence="7">Uncharacterized protein</fullName>
    </submittedName>
</protein>
<dbReference type="PANTHER" id="PTHR14152">
    <property type="entry name" value="SQUAMOUS CELL CARCINOMA ANTIGEN RECOGNISED BY CYTOTOXIC T LYMPHOCYTES"/>
    <property type="match status" value="1"/>
</dbReference>
<comment type="caution">
    <text evidence="7">The sequence shown here is derived from an EMBL/GenBank/DDBJ whole genome shotgun (WGS) entry which is preliminary data.</text>
</comment>
<dbReference type="PANTHER" id="PTHR14152:SF5">
    <property type="entry name" value="U4_U6.U5 TRI-SNRNP-ASSOCIATED PROTEIN 1"/>
    <property type="match status" value="1"/>
</dbReference>
<feature type="region of interest" description="Disordered" evidence="6">
    <location>
        <begin position="296"/>
        <end position="335"/>
    </location>
</feature>
<accession>A0A9W7FQ05</accession>
<dbReference type="GO" id="GO:0000481">
    <property type="term" value="P:maturation of 5S rRNA"/>
    <property type="evidence" value="ECO:0007669"/>
    <property type="project" value="TreeGrafter"/>
</dbReference>
<sequence length="736" mass="81198">MSDDKEITMSIEETNVLRISLGLKPLNDTKKKEVTFINTSTSNEMAVKERLEKSKVMRQERAKANQKNKKSLGEDSSASDSAADWVKQSRLNALAKKAAQKAAPAPTSSNTSSNKNKKEEVEGEEYSSSDLQGLNVAHSMSAFESGEDVILTLGDTSILETGENGMYTGLNEEGSKLENVNLAEQERVSKAKRKKSKLDAMKYSGGYDGFDDDEFEELGGRQGPSNGRDTVLKKYDSDEGEDSGKGHGFTLTGSVQSSTKAGDEKSDFEKQANGGVPLSLQQDYGVASDFMTEEEAMKTKGFKKKKKEKKSKKESKKRKVAIESEDEDSGLNSVNFDKFKKKAKKSVLSSLLASGAVESEKAEKRKSTQQIREEKAAKKAQMEADRLEKFHETMAKGNERSKANVVVNKKEKVTKDVEMEDVDEETVVEDAGLKAAMAKAERMKKLKAIRAKKAGGGKTDVAKLVKESANAVTATGTTMKGDSGKTDGMTFDFGTTAEFARKLGTKIEEQKVQEKEKTSVEEKKKKEDAAAVMSMEEMEEMAKGIQSEEDMMAKLAAMDEGSDADAEEEGEVEEDADVAGEMLGLSNPAGRGMSSILSMLKSTGDLTNKRAGKEELRGRAKDEKTYDDYSATNLDSVVRIDKKKATKKDVLYSKKEINLEYRDEFGRLLTRKEAFRQLCYQFHGYGSGKKNQEKRLKKIKLENEAREKRINEDKGTMGSLRKTQQATGKAFVIHKT</sequence>
<organism evidence="7 8">
    <name type="scientific">Triparma verrucosa</name>
    <dbReference type="NCBI Taxonomy" id="1606542"/>
    <lineage>
        <taxon>Eukaryota</taxon>
        <taxon>Sar</taxon>
        <taxon>Stramenopiles</taxon>
        <taxon>Ochrophyta</taxon>
        <taxon>Bolidophyceae</taxon>
        <taxon>Parmales</taxon>
        <taxon>Triparmaceae</taxon>
        <taxon>Triparma</taxon>
    </lineage>
</organism>
<feature type="region of interest" description="Disordered" evidence="6">
    <location>
        <begin position="354"/>
        <end position="384"/>
    </location>
</feature>
<dbReference type="InterPro" id="IPR005011">
    <property type="entry name" value="SNU66/SART1"/>
</dbReference>
<dbReference type="AlphaFoldDB" id="A0A9W7FQ05"/>
<dbReference type="GO" id="GO:0046540">
    <property type="term" value="C:U4/U6 x U5 tri-snRNP complex"/>
    <property type="evidence" value="ECO:0007669"/>
    <property type="project" value="InterPro"/>
</dbReference>
<feature type="compositionally biased region" description="Basic and acidic residues" evidence="6">
    <location>
        <begin position="46"/>
        <end position="63"/>
    </location>
</feature>
<dbReference type="Pfam" id="PF03343">
    <property type="entry name" value="SART-1"/>
    <property type="match status" value="1"/>
</dbReference>
<proteinExistence type="inferred from homology"/>
<dbReference type="GO" id="GO:0045292">
    <property type="term" value="P:mRNA cis splicing, via spliceosome"/>
    <property type="evidence" value="ECO:0007669"/>
    <property type="project" value="TreeGrafter"/>
</dbReference>
<evidence type="ECO:0000313" key="7">
    <source>
        <dbReference type="EMBL" id="GMI15976.1"/>
    </source>
</evidence>
<feature type="region of interest" description="Disordered" evidence="6">
    <location>
        <begin position="510"/>
        <end position="542"/>
    </location>
</feature>
<feature type="compositionally biased region" description="Basic and acidic residues" evidence="6">
    <location>
        <begin position="358"/>
        <end position="384"/>
    </location>
</feature>
<keyword evidence="5" id="KW-0539">Nucleus</keyword>
<name>A0A9W7FQ05_9STRA</name>